<evidence type="ECO:0000256" key="5">
    <source>
        <dbReference type="ARBA" id="ARBA00023242"/>
    </source>
</evidence>
<dbReference type="GO" id="GO:0005634">
    <property type="term" value="C:nucleus"/>
    <property type="evidence" value="ECO:0007669"/>
    <property type="project" value="UniProtKB-SubCell"/>
</dbReference>
<dbReference type="InterPro" id="IPR001005">
    <property type="entry name" value="SANT/Myb"/>
</dbReference>
<dbReference type="OrthoDB" id="1306348at2759"/>
<keyword evidence="4" id="KW-0804">Transcription</keyword>
<keyword evidence="11" id="KW-1185">Reference proteome</keyword>
<dbReference type="AlphaFoldDB" id="A0A8T2F5J6"/>
<dbReference type="InterPro" id="IPR006447">
    <property type="entry name" value="Myb_dom_plants"/>
</dbReference>
<dbReference type="PANTHER" id="PTHR12802">
    <property type="entry name" value="SWI/SNF COMPLEX-RELATED"/>
    <property type="match status" value="1"/>
</dbReference>
<dbReference type="Pfam" id="PF04832">
    <property type="entry name" value="SOUL"/>
    <property type="match status" value="1"/>
</dbReference>
<evidence type="ECO:0000256" key="4">
    <source>
        <dbReference type="ARBA" id="ARBA00023163"/>
    </source>
</evidence>
<sequence length="856" mass="97127">MLSFAGRLTLTKAVLTSIPVHTMSTFKLPQSTLDGLDKVSRAFLWGSTLEKKKQHLVAWTRVCLPRREGGLGIRSATAMNKALIAKVGWRVLHDGSSLWAQVVRSKYKVGDVHDQNWTVAKSNWSSTWRSVRVGLRDVIWRGQHWVIGDGRQIRFWTDRWLSETPIADDSIVPLSPAQMLCTARDLWRDGTGWDMSQIAPFVTENKRLDLLAVIVDSVTGAHDRLAWGMTSNGRFTVKSAVALLTNDDSPRQDMSSLYGRVWKFQAPERVRVFLWLIVNQAIMTNSERKRRHLCDSDVCQVCRGGIESIIHVLRDCPAMSGIWDRIVPRRLQQSFFTMSLLEWLYSNLRQGIMAEGSDWSTMFAMAVWWGWKWRCSNIFGENKTCRDRVRFIKDLAAEVSLAYSRVVEVRPSGLRVNKPIRWTPPMEGWYKINTDGASRGNPGLASAGGVLRNSAGAWCGGFAVNIGRCSAPLAELWGVYYGLYMAWAKQLTHLELEVDSEVVVGFLKTGIGETHPLSFLASLSILLSSSHKKLPIDLNSFPNPNQRGSSSVRTVRVIAAMNRAIRRQRQSQAVSATESRVSLVFALSSEASSVSQRQHNKRKKTPVVTRKAQSVGEEIEMTTRVIATKAKNQTQWRMSFVMPSKYGSNFPLPKDSSVKILEVPRKIVAVVAFSGYVTDEEIERREQELRRALQNAKKFRVRDGVSVEVAQYNPPFTLPFMRRNEVSLEVESKEDLPHHNLFPLQDRSEELSSNVENGSCNSNEGINPETSSHWIENVVKVRKPYTVTKQREKWSEEEHDRFLEAIKLYGRGWRQIQEHIGTKTAVQIRSHAQKFFSKVLFVHMFHNISSTDLVSL</sequence>
<evidence type="ECO:0000259" key="7">
    <source>
        <dbReference type="PROSITE" id="PS50879"/>
    </source>
</evidence>
<dbReference type="PROSITE" id="PS50090">
    <property type="entry name" value="MYB_LIKE"/>
    <property type="match status" value="1"/>
</dbReference>
<dbReference type="CDD" id="cd00167">
    <property type="entry name" value="SANT"/>
    <property type="match status" value="1"/>
</dbReference>
<evidence type="ECO:0000256" key="2">
    <source>
        <dbReference type="ARBA" id="ARBA00023015"/>
    </source>
</evidence>
<feature type="domain" description="Myb-like" evidence="6">
    <location>
        <begin position="786"/>
        <end position="836"/>
    </location>
</feature>
<reference evidence="10 11" key="1">
    <citation type="submission" date="2020-12" db="EMBL/GenBank/DDBJ databases">
        <title>Concerted genomic and epigenomic changes stabilize Arabidopsis allopolyploids.</title>
        <authorList>
            <person name="Chen Z."/>
        </authorList>
    </citation>
    <scope>NUCLEOTIDE SEQUENCE [LARGE SCALE GENOMIC DNA]</scope>
    <source>
        <strain evidence="10">As9502</strain>
        <tissue evidence="10">Leaf</tissue>
    </source>
</reference>
<keyword evidence="2" id="KW-0805">Transcription regulation</keyword>
<evidence type="ECO:0000259" key="8">
    <source>
        <dbReference type="PROSITE" id="PS51293"/>
    </source>
</evidence>
<dbReference type="InterPro" id="IPR026960">
    <property type="entry name" value="RVT-Znf"/>
</dbReference>
<proteinExistence type="predicted"/>
<dbReference type="GO" id="GO:0004523">
    <property type="term" value="F:RNA-DNA hybrid ribonuclease activity"/>
    <property type="evidence" value="ECO:0007669"/>
    <property type="project" value="InterPro"/>
</dbReference>
<comment type="subcellular location">
    <subcellularLocation>
        <location evidence="1">Nucleus</location>
    </subcellularLocation>
</comment>
<dbReference type="CDD" id="cd06222">
    <property type="entry name" value="RNase_H_like"/>
    <property type="match status" value="1"/>
</dbReference>
<dbReference type="InterPro" id="IPR044730">
    <property type="entry name" value="RNase_H-like_dom_plant"/>
</dbReference>
<evidence type="ECO:0000256" key="1">
    <source>
        <dbReference type="ARBA" id="ARBA00004123"/>
    </source>
</evidence>
<feature type="domain" description="RNase H type-1" evidence="7">
    <location>
        <begin position="426"/>
        <end position="566"/>
    </location>
</feature>
<dbReference type="Pfam" id="PF13966">
    <property type="entry name" value="zf-RVT"/>
    <property type="match status" value="1"/>
</dbReference>
<accession>A0A8T2F5J6</accession>
<dbReference type="InterPro" id="IPR002156">
    <property type="entry name" value="RNaseH_domain"/>
</dbReference>
<dbReference type="EMBL" id="JAEFBJ010000003">
    <property type="protein sequence ID" value="KAG7630686.1"/>
    <property type="molecule type" value="Genomic_DNA"/>
</dbReference>
<evidence type="ECO:0000313" key="10">
    <source>
        <dbReference type="EMBL" id="KAG7630686.1"/>
    </source>
</evidence>
<dbReference type="InterPro" id="IPR017884">
    <property type="entry name" value="SANT_dom"/>
</dbReference>
<dbReference type="InterPro" id="IPR017930">
    <property type="entry name" value="Myb_dom"/>
</dbReference>
<dbReference type="InterPro" id="IPR006917">
    <property type="entry name" value="SOUL_heme-bd"/>
</dbReference>
<evidence type="ECO:0000259" key="9">
    <source>
        <dbReference type="PROSITE" id="PS51294"/>
    </source>
</evidence>
<name>A0A8T2F5J6_ARASU</name>
<dbReference type="SMART" id="SM00717">
    <property type="entry name" value="SANT"/>
    <property type="match status" value="1"/>
</dbReference>
<dbReference type="PROSITE" id="PS50879">
    <property type="entry name" value="RNASE_H_1"/>
    <property type="match status" value="1"/>
</dbReference>
<dbReference type="Pfam" id="PF00249">
    <property type="entry name" value="Myb_DNA-binding"/>
    <property type="match status" value="1"/>
</dbReference>
<dbReference type="Proteomes" id="UP000694251">
    <property type="component" value="Chromosome 3"/>
</dbReference>
<dbReference type="GO" id="GO:0003677">
    <property type="term" value="F:DNA binding"/>
    <property type="evidence" value="ECO:0007669"/>
    <property type="project" value="UniProtKB-KW"/>
</dbReference>
<organism evidence="10 11">
    <name type="scientific">Arabidopsis suecica</name>
    <name type="common">Swedish thale-cress</name>
    <name type="synonym">Cardaminopsis suecica</name>
    <dbReference type="NCBI Taxonomy" id="45249"/>
    <lineage>
        <taxon>Eukaryota</taxon>
        <taxon>Viridiplantae</taxon>
        <taxon>Streptophyta</taxon>
        <taxon>Embryophyta</taxon>
        <taxon>Tracheophyta</taxon>
        <taxon>Spermatophyta</taxon>
        <taxon>Magnoliopsida</taxon>
        <taxon>eudicotyledons</taxon>
        <taxon>Gunneridae</taxon>
        <taxon>Pentapetalae</taxon>
        <taxon>rosids</taxon>
        <taxon>malvids</taxon>
        <taxon>Brassicales</taxon>
        <taxon>Brassicaceae</taxon>
        <taxon>Camelineae</taxon>
        <taxon>Arabidopsis</taxon>
    </lineage>
</organism>
<feature type="domain" description="HTH myb-type" evidence="9">
    <location>
        <begin position="786"/>
        <end position="840"/>
    </location>
</feature>
<dbReference type="PANTHER" id="PTHR12802:SF164">
    <property type="entry name" value="PROTEIN REVEILLE 7-RELATED"/>
    <property type="match status" value="1"/>
</dbReference>
<feature type="domain" description="SANT" evidence="8">
    <location>
        <begin position="789"/>
        <end position="840"/>
    </location>
</feature>
<dbReference type="GO" id="GO:0010468">
    <property type="term" value="P:regulation of gene expression"/>
    <property type="evidence" value="ECO:0007669"/>
    <property type="project" value="UniProtKB-ARBA"/>
</dbReference>
<evidence type="ECO:0000313" key="11">
    <source>
        <dbReference type="Proteomes" id="UP000694251"/>
    </source>
</evidence>
<gene>
    <name evidence="10" type="ORF">ISN44_As03g009860</name>
</gene>
<keyword evidence="3" id="KW-0238">DNA-binding</keyword>
<evidence type="ECO:0000259" key="6">
    <source>
        <dbReference type="PROSITE" id="PS50090"/>
    </source>
</evidence>
<dbReference type="NCBIfam" id="TIGR01557">
    <property type="entry name" value="myb_SHAQKYF"/>
    <property type="match status" value="1"/>
</dbReference>
<evidence type="ECO:0000256" key="3">
    <source>
        <dbReference type="ARBA" id="ARBA00023125"/>
    </source>
</evidence>
<keyword evidence="5" id="KW-0539">Nucleus</keyword>
<dbReference type="PROSITE" id="PS51294">
    <property type="entry name" value="HTH_MYB"/>
    <property type="match status" value="1"/>
</dbReference>
<protein>
    <submittedName>
        <fullName evidence="10">SANT/Myb domain</fullName>
    </submittedName>
</protein>
<dbReference type="Pfam" id="PF13456">
    <property type="entry name" value="RVT_3"/>
    <property type="match status" value="1"/>
</dbReference>
<comment type="caution">
    <text evidence="10">The sequence shown here is derived from an EMBL/GenBank/DDBJ whole genome shotgun (WGS) entry which is preliminary data.</text>
</comment>
<dbReference type="FunFam" id="1.10.10.60:FF:000023">
    <property type="entry name" value="protein REVEILLE 6 isoform X1"/>
    <property type="match status" value="1"/>
</dbReference>
<dbReference type="PROSITE" id="PS51293">
    <property type="entry name" value="SANT"/>
    <property type="match status" value="1"/>
</dbReference>